<protein>
    <submittedName>
        <fullName evidence="2">Uncharacterized protein</fullName>
    </submittedName>
</protein>
<dbReference type="EMBL" id="LAZR01017799">
    <property type="protein sequence ID" value="KKL98924.1"/>
    <property type="molecule type" value="Genomic_DNA"/>
</dbReference>
<feature type="compositionally biased region" description="Basic and acidic residues" evidence="1">
    <location>
        <begin position="1"/>
        <end position="14"/>
    </location>
</feature>
<gene>
    <name evidence="2" type="ORF">LCGC14_1819590</name>
</gene>
<comment type="caution">
    <text evidence="2">The sequence shown here is derived from an EMBL/GenBank/DDBJ whole genome shotgun (WGS) entry which is preliminary data.</text>
</comment>
<feature type="compositionally biased region" description="Basic and acidic residues" evidence="1">
    <location>
        <begin position="83"/>
        <end position="99"/>
    </location>
</feature>
<sequence length="130" mass="15051">MRSKKDSFREDPLKKRPQGAITPNKSKFIDAHTPVGRIRLSKSGSSILVLIAGEYVGWIGKHQILDVITRNRDRAYIYRHKEEEKKKEKEKEVEKKETSNYHPHCPSCGDQISRHNAREKEVCKILGGRE</sequence>
<evidence type="ECO:0000313" key="2">
    <source>
        <dbReference type="EMBL" id="KKL98924.1"/>
    </source>
</evidence>
<organism evidence="2">
    <name type="scientific">marine sediment metagenome</name>
    <dbReference type="NCBI Taxonomy" id="412755"/>
    <lineage>
        <taxon>unclassified sequences</taxon>
        <taxon>metagenomes</taxon>
        <taxon>ecological metagenomes</taxon>
    </lineage>
</organism>
<evidence type="ECO:0000256" key="1">
    <source>
        <dbReference type="SAM" id="MobiDB-lite"/>
    </source>
</evidence>
<reference evidence="2" key="1">
    <citation type="journal article" date="2015" name="Nature">
        <title>Complex archaea that bridge the gap between prokaryotes and eukaryotes.</title>
        <authorList>
            <person name="Spang A."/>
            <person name="Saw J.H."/>
            <person name="Jorgensen S.L."/>
            <person name="Zaremba-Niedzwiedzka K."/>
            <person name="Martijn J."/>
            <person name="Lind A.E."/>
            <person name="van Eijk R."/>
            <person name="Schleper C."/>
            <person name="Guy L."/>
            <person name="Ettema T.J."/>
        </authorList>
    </citation>
    <scope>NUCLEOTIDE SEQUENCE</scope>
</reference>
<feature type="region of interest" description="Disordered" evidence="1">
    <location>
        <begin position="1"/>
        <end position="26"/>
    </location>
</feature>
<dbReference type="AlphaFoldDB" id="A0A0F9GJD8"/>
<accession>A0A0F9GJD8</accession>
<proteinExistence type="predicted"/>
<name>A0A0F9GJD8_9ZZZZ</name>
<feature type="region of interest" description="Disordered" evidence="1">
    <location>
        <begin position="83"/>
        <end position="112"/>
    </location>
</feature>